<organism evidence="7">
    <name type="scientific">marine sediment metagenome</name>
    <dbReference type="NCBI Taxonomy" id="412755"/>
    <lineage>
        <taxon>unclassified sequences</taxon>
        <taxon>metagenomes</taxon>
        <taxon>ecological metagenomes</taxon>
    </lineage>
</organism>
<sequence>MELFNADNEPVFETPLVKQVKFKRPDEAVVHFERFMKNPAKWTAETPTLYSMILSLSDTSEKTTEVVACRAGFRKVEIKNGQLLVNGVPVDIKGVNRHEHDPVTGRYVTDVSMLKDIRLMKQFNINAVRTSHYPNNPRWYELCDEYGLYVIDEANIESHGMGYDPDRTLGNNPEWKAAHMDRTIRMVERDKNHPSIIIWSLGNEAGDGVNFEATYAWIKERDPSRPVQYEQAGQKSHTDIVCPMYRTIWHLEEYVRTEKSRPIILC</sequence>
<comment type="catalytic activity">
    <reaction evidence="1">
        <text>Hydrolysis of terminal non-reducing beta-D-galactose residues in beta-D-galactosides.</text>
        <dbReference type="EC" id="3.2.1.23"/>
    </reaction>
</comment>
<keyword evidence="4" id="KW-0326">Glycosidase</keyword>
<evidence type="ECO:0000259" key="5">
    <source>
        <dbReference type="Pfam" id="PF00703"/>
    </source>
</evidence>
<evidence type="ECO:0000313" key="7">
    <source>
        <dbReference type="EMBL" id="GAH67053.1"/>
    </source>
</evidence>
<dbReference type="GO" id="GO:0005990">
    <property type="term" value="P:lactose catabolic process"/>
    <property type="evidence" value="ECO:0007669"/>
    <property type="project" value="TreeGrafter"/>
</dbReference>
<dbReference type="InterPro" id="IPR023232">
    <property type="entry name" value="Glyco_hydro_2_AS"/>
</dbReference>
<dbReference type="AlphaFoldDB" id="X1JBC9"/>
<feature type="domain" description="Glycoside hydrolase family 2 catalytic" evidence="6">
    <location>
        <begin position="76"/>
        <end position="266"/>
    </location>
</feature>
<dbReference type="Gene3D" id="2.60.40.10">
    <property type="entry name" value="Immunoglobulins"/>
    <property type="match status" value="1"/>
</dbReference>
<evidence type="ECO:0000259" key="6">
    <source>
        <dbReference type="Pfam" id="PF02836"/>
    </source>
</evidence>
<feature type="non-terminal residue" evidence="7">
    <location>
        <position position="266"/>
    </location>
</feature>
<dbReference type="InterPro" id="IPR050347">
    <property type="entry name" value="Bact_Beta-galactosidase"/>
</dbReference>
<dbReference type="InterPro" id="IPR013783">
    <property type="entry name" value="Ig-like_fold"/>
</dbReference>
<evidence type="ECO:0000256" key="3">
    <source>
        <dbReference type="ARBA" id="ARBA00022801"/>
    </source>
</evidence>
<protein>
    <recommendedName>
        <fullName evidence="2">beta-galactosidase</fullName>
        <ecNumber evidence="2">3.2.1.23</ecNumber>
    </recommendedName>
</protein>
<dbReference type="PROSITE" id="PS00719">
    <property type="entry name" value="GLYCOSYL_HYDROL_F2_1"/>
    <property type="match status" value="1"/>
</dbReference>
<accession>X1JBC9</accession>
<dbReference type="PANTHER" id="PTHR46323">
    <property type="entry name" value="BETA-GALACTOSIDASE"/>
    <property type="match status" value="1"/>
</dbReference>
<dbReference type="InterPro" id="IPR006102">
    <property type="entry name" value="Ig-like_GH2"/>
</dbReference>
<evidence type="ECO:0000256" key="4">
    <source>
        <dbReference type="ARBA" id="ARBA00023295"/>
    </source>
</evidence>
<dbReference type="GO" id="GO:0004565">
    <property type="term" value="F:beta-galactosidase activity"/>
    <property type="evidence" value="ECO:0007669"/>
    <property type="project" value="UniProtKB-EC"/>
</dbReference>
<dbReference type="Pfam" id="PF00703">
    <property type="entry name" value="Glyco_hydro_2"/>
    <property type="match status" value="1"/>
</dbReference>
<proteinExistence type="predicted"/>
<dbReference type="InterPro" id="IPR006103">
    <property type="entry name" value="Glyco_hydro_2_cat"/>
</dbReference>
<dbReference type="PANTHER" id="PTHR46323:SF2">
    <property type="entry name" value="BETA-GALACTOSIDASE"/>
    <property type="match status" value="1"/>
</dbReference>
<evidence type="ECO:0000256" key="1">
    <source>
        <dbReference type="ARBA" id="ARBA00001412"/>
    </source>
</evidence>
<evidence type="ECO:0000256" key="2">
    <source>
        <dbReference type="ARBA" id="ARBA00012756"/>
    </source>
</evidence>
<dbReference type="InterPro" id="IPR006101">
    <property type="entry name" value="Glyco_hydro_2"/>
</dbReference>
<dbReference type="EMBL" id="BARU01025490">
    <property type="protein sequence ID" value="GAH67053.1"/>
    <property type="molecule type" value="Genomic_DNA"/>
</dbReference>
<dbReference type="SUPFAM" id="SSF51445">
    <property type="entry name" value="(Trans)glycosidases"/>
    <property type="match status" value="1"/>
</dbReference>
<feature type="domain" description="Glycoside hydrolase family 2 immunoglobulin-like beta-sandwich" evidence="5">
    <location>
        <begin position="30"/>
        <end position="74"/>
    </location>
</feature>
<keyword evidence="3" id="KW-0378">Hydrolase</keyword>
<gene>
    <name evidence="7" type="ORF">S03H2_41064</name>
</gene>
<dbReference type="Pfam" id="PF02836">
    <property type="entry name" value="Glyco_hydro_2_C"/>
    <property type="match status" value="1"/>
</dbReference>
<dbReference type="EC" id="3.2.1.23" evidence="2"/>
<dbReference type="SUPFAM" id="SSF49303">
    <property type="entry name" value="beta-Galactosidase/glucuronidase domain"/>
    <property type="match status" value="1"/>
</dbReference>
<comment type="caution">
    <text evidence="7">The sequence shown here is derived from an EMBL/GenBank/DDBJ whole genome shotgun (WGS) entry which is preliminary data.</text>
</comment>
<dbReference type="InterPro" id="IPR017853">
    <property type="entry name" value="GH"/>
</dbReference>
<reference evidence="7" key="1">
    <citation type="journal article" date="2014" name="Front. Microbiol.">
        <title>High frequency of phylogenetically diverse reductive dehalogenase-homologous genes in deep subseafloor sedimentary metagenomes.</title>
        <authorList>
            <person name="Kawai M."/>
            <person name="Futagami T."/>
            <person name="Toyoda A."/>
            <person name="Takaki Y."/>
            <person name="Nishi S."/>
            <person name="Hori S."/>
            <person name="Arai W."/>
            <person name="Tsubouchi T."/>
            <person name="Morono Y."/>
            <person name="Uchiyama I."/>
            <person name="Ito T."/>
            <person name="Fujiyama A."/>
            <person name="Inagaki F."/>
            <person name="Takami H."/>
        </authorList>
    </citation>
    <scope>NUCLEOTIDE SEQUENCE</scope>
    <source>
        <strain evidence="7">Expedition CK06-06</strain>
    </source>
</reference>
<dbReference type="PRINTS" id="PR00132">
    <property type="entry name" value="GLHYDRLASE2"/>
</dbReference>
<dbReference type="Gene3D" id="3.20.20.80">
    <property type="entry name" value="Glycosidases"/>
    <property type="match status" value="1"/>
</dbReference>
<dbReference type="GO" id="GO:0009341">
    <property type="term" value="C:beta-galactosidase complex"/>
    <property type="evidence" value="ECO:0007669"/>
    <property type="project" value="TreeGrafter"/>
</dbReference>
<dbReference type="InterPro" id="IPR036156">
    <property type="entry name" value="Beta-gal/glucu_dom_sf"/>
</dbReference>
<name>X1JBC9_9ZZZZ</name>
<dbReference type="PROSITE" id="PS00608">
    <property type="entry name" value="GLYCOSYL_HYDROL_F2_2"/>
    <property type="match status" value="1"/>
</dbReference>
<dbReference type="InterPro" id="IPR023230">
    <property type="entry name" value="Glyco_hydro_2_CS"/>
</dbReference>